<dbReference type="InterPro" id="IPR057670">
    <property type="entry name" value="SH3_retrovirus"/>
</dbReference>
<evidence type="ECO:0008006" key="10">
    <source>
        <dbReference type="Google" id="ProtNLM"/>
    </source>
</evidence>
<dbReference type="PANTHER" id="PTHR42648:SF28">
    <property type="entry name" value="TRANSPOSON-ENCODED PROTEIN WITH RIBONUCLEASE H-LIKE AND RETROVIRUS ZINC FINGER-LIKE DOMAINS"/>
    <property type="match status" value="1"/>
</dbReference>
<evidence type="ECO:0000256" key="2">
    <source>
        <dbReference type="ARBA" id="ARBA00022723"/>
    </source>
</evidence>
<dbReference type="Pfam" id="PF00665">
    <property type="entry name" value="rve"/>
    <property type="match status" value="1"/>
</dbReference>
<dbReference type="Pfam" id="PF07727">
    <property type="entry name" value="RVT_2"/>
    <property type="match status" value="2"/>
</dbReference>
<dbReference type="InterPro" id="IPR036875">
    <property type="entry name" value="Znf_CCHC_sf"/>
</dbReference>
<feature type="domain" description="CCHC-type" evidence="7">
    <location>
        <begin position="233"/>
        <end position="249"/>
    </location>
</feature>
<evidence type="ECO:0000256" key="4">
    <source>
        <dbReference type="ARBA" id="ARBA00022801"/>
    </source>
</evidence>
<dbReference type="PROSITE" id="PS50994">
    <property type="entry name" value="INTEGRASE"/>
    <property type="match status" value="1"/>
</dbReference>
<organism evidence="9">
    <name type="scientific">Fagus sylvatica</name>
    <name type="common">Beechnut</name>
    <dbReference type="NCBI Taxonomy" id="28930"/>
    <lineage>
        <taxon>Eukaryota</taxon>
        <taxon>Viridiplantae</taxon>
        <taxon>Streptophyta</taxon>
        <taxon>Embryophyta</taxon>
        <taxon>Tracheophyta</taxon>
        <taxon>Spermatophyta</taxon>
        <taxon>Magnoliopsida</taxon>
        <taxon>eudicotyledons</taxon>
        <taxon>Gunneridae</taxon>
        <taxon>Pentapetalae</taxon>
        <taxon>rosids</taxon>
        <taxon>fabids</taxon>
        <taxon>Fagales</taxon>
        <taxon>Fagaceae</taxon>
        <taxon>Fagus</taxon>
    </lineage>
</organism>
<dbReference type="InterPro" id="IPR025724">
    <property type="entry name" value="GAG-pre-integrase_dom"/>
</dbReference>
<feature type="compositionally biased region" description="Basic residues" evidence="6">
    <location>
        <begin position="222"/>
        <end position="231"/>
    </location>
</feature>
<dbReference type="SUPFAM" id="SSF57756">
    <property type="entry name" value="Retrovirus zinc finger-like domains"/>
    <property type="match status" value="1"/>
</dbReference>
<evidence type="ECO:0000256" key="3">
    <source>
        <dbReference type="ARBA" id="ARBA00022750"/>
    </source>
</evidence>
<dbReference type="GO" id="GO:0008270">
    <property type="term" value="F:zinc ion binding"/>
    <property type="evidence" value="ECO:0007669"/>
    <property type="project" value="UniProtKB-KW"/>
</dbReference>
<accession>A0A2N9H7K3</accession>
<evidence type="ECO:0000259" key="8">
    <source>
        <dbReference type="PROSITE" id="PS50994"/>
    </source>
</evidence>
<dbReference type="SMART" id="SM00343">
    <property type="entry name" value="ZnF_C2HC"/>
    <property type="match status" value="1"/>
</dbReference>
<dbReference type="Pfam" id="PF25597">
    <property type="entry name" value="SH3_retrovirus"/>
    <property type="match status" value="1"/>
</dbReference>
<dbReference type="Gene3D" id="3.30.420.10">
    <property type="entry name" value="Ribonuclease H-like superfamily/Ribonuclease H"/>
    <property type="match status" value="1"/>
</dbReference>
<feature type="compositionally biased region" description="Basic and acidic residues" evidence="6">
    <location>
        <begin position="207"/>
        <end position="221"/>
    </location>
</feature>
<dbReference type="GO" id="GO:0003676">
    <property type="term" value="F:nucleic acid binding"/>
    <property type="evidence" value="ECO:0007669"/>
    <property type="project" value="InterPro"/>
</dbReference>
<evidence type="ECO:0000256" key="1">
    <source>
        <dbReference type="ARBA" id="ARBA00022670"/>
    </source>
</evidence>
<dbReference type="Pfam" id="PF14223">
    <property type="entry name" value="Retrotran_gag_2"/>
    <property type="match status" value="1"/>
</dbReference>
<evidence type="ECO:0000256" key="6">
    <source>
        <dbReference type="SAM" id="MobiDB-lite"/>
    </source>
</evidence>
<dbReference type="EMBL" id="OIVN01002940">
    <property type="protein sequence ID" value="SPD07631.1"/>
    <property type="molecule type" value="Genomic_DNA"/>
</dbReference>
<dbReference type="InterPro" id="IPR001878">
    <property type="entry name" value="Znf_CCHC"/>
</dbReference>
<dbReference type="InterPro" id="IPR043502">
    <property type="entry name" value="DNA/RNA_pol_sf"/>
</dbReference>
<evidence type="ECO:0000259" key="7">
    <source>
        <dbReference type="PROSITE" id="PS50158"/>
    </source>
</evidence>
<dbReference type="Pfam" id="PF22936">
    <property type="entry name" value="Pol_BBD"/>
    <property type="match status" value="1"/>
</dbReference>
<reference evidence="9" key="1">
    <citation type="submission" date="2018-02" db="EMBL/GenBank/DDBJ databases">
        <authorList>
            <person name="Cohen D.B."/>
            <person name="Kent A.D."/>
        </authorList>
    </citation>
    <scope>NUCLEOTIDE SEQUENCE</scope>
</reference>
<feature type="region of interest" description="Disordered" evidence="6">
    <location>
        <begin position="793"/>
        <end position="826"/>
    </location>
</feature>
<keyword evidence="1" id="KW-0645">Protease</keyword>
<evidence type="ECO:0000256" key="5">
    <source>
        <dbReference type="PROSITE-ProRule" id="PRU00047"/>
    </source>
</evidence>
<dbReference type="InterPro" id="IPR012337">
    <property type="entry name" value="RNaseH-like_sf"/>
</dbReference>
<keyword evidence="5" id="KW-0862">Zinc</keyword>
<dbReference type="SUPFAM" id="SSF56672">
    <property type="entry name" value="DNA/RNA polymerases"/>
    <property type="match status" value="1"/>
</dbReference>
<protein>
    <recommendedName>
        <fullName evidence="10">CCHC-type domain-containing protein</fullName>
    </recommendedName>
</protein>
<keyword evidence="3" id="KW-0064">Aspartyl protease</keyword>
<feature type="compositionally biased region" description="Basic and acidic residues" evidence="6">
    <location>
        <begin position="801"/>
        <end position="818"/>
    </location>
</feature>
<dbReference type="InterPro" id="IPR036397">
    <property type="entry name" value="RNaseH_sf"/>
</dbReference>
<feature type="region of interest" description="Disordered" evidence="6">
    <location>
        <begin position="190"/>
        <end position="231"/>
    </location>
</feature>
<dbReference type="Gene3D" id="4.10.60.10">
    <property type="entry name" value="Zinc finger, CCHC-type"/>
    <property type="match status" value="1"/>
</dbReference>
<evidence type="ECO:0000313" key="9">
    <source>
        <dbReference type="EMBL" id="SPD07631.1"/>
    </source>
</evidence>
<keyword evidence="5" id="KW-0863">Zinc-finger</keyword>
<dbReference type="InterPro" id="IPR001584">
    <property type="entry name" value="Integrase_cat-core"/>
</dbReference>
<dbReference type="GO" id="GO:0004190">
    <property type="term" value="F:aspartic-type endopeptidase activity"/>
    <property type="evidence" value="ECO:0007669"/>
    <property type="project" value="UniProtKB-KW"/>
</dbReference>
<feature type="domain" description="Integrase catalytic" evidence="8">
    <location>
        <begin position="508"/>
        <end position="698"/>
    </location>
</feature>
<dbReference type="CDD" id="cd09272">
    <property type="entry name" value="RNase_HI_RT_Ty1"/>
    <property type="match status" value="1"/>
</dbReference>
<gene>
    <name evidence="9" type="ORF">FSB_LOCUS35513</name>
</gene>
<dbReference type="GO" id="GO:0006508">
    <property type="term" value="P:proteolysis"/>
    <property type="evidence" value="ECO:0007669"/>
    <property type="project" value="UniProtKB-KW"/>
</dbReference>
<sequence length="1336" mass="151562">MAINASIATVGLVKFDGTGNFGLWQRRVKDLLVQQGLVKALYGKTKKPEKMTDDEWEELDMKAVSTIRLLLADEVMYNVMEENSTAGIWLNLEKRYMSKSLTNKLHLKQKLYGLKMTEGADLRQHINTFKQIISDMLRIDIKFEDEDKAMMLLTSLPASYEHLVTTLLYGKETLELEEVSGALLDHYQRKHKDSAESSGEGLVVKGYQDRGRKKDKDDKSARGRSKSKSKTVKCFKCQKKGHMKRECPEWNKGKEESSTSVNIVADSESDGDMLSVSSSTDGLNNSWLLDSACSFHVTPHRNWFDTYRSINCGSVRMGNDAACTIIGMGTIKIKMSDGVVRTLEEVRHIPDMRKNLISLGTLDSKGYSYKSENGIMKVSKGAMVVMTGQKISCNVYKLLGNTILGGVAVVAESEDDDTLLWHMRLGHMSERGMRELHKRNLLTGIKSGSKEMDLRNSRTGLEPPDLMDRLEPPDLREQVLLHEESASRGLGSGRSAPSIRLDSQLVFNGSDPDLWRRGPVEDATLLMVKTHGIIMTGSELGRNIWGPVRTPSKGGAQYFMSFIDDYSRKAWVYFLKHKSEAFAKFKIWKAEVENQTGRKIKCLRTDNGTEYKDGDFLKFCEEHGIKRHFTVRKTPQQNGVAERLNRTITETTRCLRLNAELPKIFWAETVDMACYIINRSPRVALDGKVAEEVWIGQEVDYSFMRIFGCPAYVHISGEDRSKLDPKSKKCIFLGFKKGVKGYKLWDPVAQKVVISRDVVFDEKSMTKAFKEEKSQAVESSNNIGRSTVQVELDELESQSNEESHSNDQEQDSTRSDRPKRNKRPPIRYGFEDLVSYALLTSSEDPSTFQEAIESSEKDKWMEAMVEENESLSKNKTWELTELPKGKKPIGCKWVFKKKEAVSEKEGERFKARLVAKGYSQRHGIDYDEVFSPVVKHTSIRVVLALVADQDLELEQLDVKTAFLHGNLEEEIFMEQPEGFKQPGTENLVCRLKKSLYGLKQSPRQWYKMFDSYMIQIGYTRCEYDCCVYVLKSLLQFEEFEMKDLGAAKKILGMEIRRDREARKLWLSQKNYIRKVLEKFSMLDAKPVSTPLANHFRLSGSQCPKNEEEIENMSKVPYASAVGCLMYAMVCTRPDLAHAVSTVSRYMENPGREHWNAVKWISRYLKGTAEHGILFSRQPGTNSVVGYVDADYAGEVDDRRSTTGYVFTLSGGPICWKSTLQSIVAMFTTEAEYMAVAEAAKEALWLKGLVKELGLNQGGVQMHCDSQSAIYLAKNQVYHARTKHIDVRFHKIRELIVTGDIVLEKVHTSENAADMLTKPVTTAKFKHCLDLVNVSSL</sequence>
<dbReference type="SUPFAM" id="SSF53098">
    <property type="entry name" value="Ribonuclease H-like"/>
    <property type="match status" value="1"/>
</dbReference>
<dbReference type="InterPro" id="IPR013103">
    <property type="entry name" value="RVT_2"/>
</dbReference>
<dbReference type="GO" id="GO:0015074">
    <property type="term" value="P:DNA integration"/>
    <property type="evidence" value="ECO:0007669"/>
    <property type="project" value="InterPro"/>
</dbReference>
<dbReference type="InterPro" id="IPR039537">
    <property type="entry name" value="Retrotran_Ty1/copia-like"/>
</dbReference>
<dbReference type="Pfam" id="PF00098">
    <property type="entry name" value="zf-CCHC"/>
    <property type="match status" value="1"/>
</dbReference>
<proteinExistence type="predicted"/>
<dbReference type="Pfam" id="PF13976">
    <property type="entry name" value="gag_pre-integrs"/>
    <property type="match status" value="1"/>
</dbReference>
<name>A0A2N9H7K3_FAGSY</name>
<dbReference type="PROSITE" id="PS50158">
    <property type="entry name" value="ZF_CCHC"/>
    <property type="match status" value="1"/>
</dbReference>
<dbReference type="PANTHER" id="PTHR42648">
    <property type="entry name" value="TRANSPOSASE, PUTATIVE-RELATED"/>
    <property type="match status" value="1"/>
</dbReference>
<dbReference type="InterPro" id="IPR054722">
    <property type="entry name" value="PolX-like_BBD"/>
</dbReference>
<keyword evidence="4" id="KW-0378">Hydrolase</keyword>
<keyword evidence="2" id="KW-0479">Metal-binding</keyword>